<dbReference type="NCBIfam" id="TIGR01571">
    <property type="entry name" value="A_thal_Cys_rich"/>
    <property type="match status" value="1"/>
</dbReference>
<dbReference type="OrthoDB" id="1045822at2759"/>
<protein>
    <submittedName>
        <fullName evidence="2">PLAC8-domain-containing protein</fullName>
    </submittedName>
</protein>
<name>A0A6A6QCB3_9PEZI</name>
<feature type="compositionally biased region" description="Polar residues" evidence="1">
    <location>
        <begin position="258"/>
        <end position="274"/>
    </location>
</feature>
<reference evidence="2" key="1">
    <citation type="journal article" date="2020" name="Stud. Mycol.">
        <title>101 Dothideomycetes genomes: a test case for predicting lifestyles and emergence of pathogens.</title>
        <authorList>
            <person name="Haridas S."/>
            <person name="Albert R."/>
            <person name="Binder M."/>
            <person name="Bloem J."/>
            <person name="Labutti K."/>
            <person name="Salamov A."/>
            <person name="Andreopoulos B."/>
            <person name="Baker S."/>
            <person name="Barry K."/>
            <person name="Bills G."/>
            <person name="Bluhm B."/>
            <person name="Cannon C."/>
            <person name="Castanera R."/>
            <person name="Culley D."/>
            <person name="Daum C."/>
            <person name="Ezra D."/>
            <person name="Gonzalez J."/>
            <person name="Henrissat B."/>
            <person name="Kuo A."/>
            <person name="Liang C."/>
            <person name="Lipzen A."/>
            <person name="Lutzoni F."/>
            <person name="Magnuson J."/>
            <person name="Mondo S."/>
            <person name="Nolan M."/>
            <person name="Ohm R."/>
            <person name="Pangilinan J."/>
            <person name="Park H.-J."/>
            <person name="Ramirez L."/>
            <person name="Alfaro M."/>
            <person name="Sun H."/>
            <person name="Tritt A."/>
            <person name="Yoshinaga Y."/>
            <person name="Zwiers L.-H."/>
            <person name="Turgeon B."/>
            <person name="Goodwin S."/>
            <person name="Spatafora J."/>
            <person name="Crous P."/>
            <person name="Grigoriev I."/>
        </authorList>
    </citation>
    <scope>NUCLEOTIDE SEQUENCE</scope>
    <source>
        <strain evidence="2">CBS 269.34</strain>
    </source>
</reference>
<evidence type="ECO:0000256" key="1">
    <source>
        <dbReference type="SAM" id="MobiDB-lite"/>
    </source>
</evidence>
<dbReference type="PANTHER" id="PTHR15907">
    <property type="entry name" value="DUF614 FAMILY PROTEIN-RELATED"/>
    <property type="match status" value="1"/>
</dbReference>
<gene>
    <name evidence="2" type="ORF">BU16DRAFT_164422</name>
</gene>
<sequence length="528" mass="58140">MYPGQPPQQNPRQNRPQQPRLQLPDRQHKRFSWQASTEDVSKPANGHRATGSMDSQWSYEDTPIHMKGGHPRDPIQRLAREPDMSTIAQSPVTPIDTRPQSIFNAQIPQTVTVPVLYAANEYPPEKSGSAFQGPPPPQAPHPPQSPVSPLPIGYPQEKPSSPYNVPPPSQTHPAMYAPVAESRTPVSPLPQHQRASQYAPVAEPRTPVSPLPQPERASQYAQPQQPRASQYAQEPSHQSIRPQNIPRQSLPFMPTPIQIPSYTRQRTPNQTPISPSRIPDLPKTPLSAHSAAPYSRTPVSPPHSPGALPLKNPIDFDLPSPTFMNRQRPLSSHTDAPYSPTSALSPQVPVFSPNAPTGPNGLELERHQPGQIAHPNMDLSARGESHEWKHGLCECGSDVGTCMTGLFCPCVLYGRTAYRLSQRSQKKDPTELLGFSAFNGQCGVMASACGIWCLFPLVQRTRIRHLYKLTGSLFSDIGKACCCCCCVAIQNEREIRDREESSRRWAGPANAETYSAPGQMVYAPPPRG</sequence>
<feature type="region of interest" description="Disordered" evidence="1">
    <location>
        <begin position="498"/>
        <end position="528"/>
    </location>
</feature>
<accession>A0A6A6QCB3</accession>
<evidence type="ECO:0000313" key="3">
    <source>
        <dbReference type="Proteomes" id="UP000799750"/>
    </source>
</evidence>
<organism evidence="2 3">
    <name type="scientific">Lophium mytilinum</name>
    <dbReference type="NCBI Taxonomy" id="390894"/>
    <lineage>
        <taxon>Eukaryota</taxon>
        <taxon>Fungi</taxon>
        <taxon>Dikarya</taxon>
        <taxon>Ascomycota</taxon>
        <taxon>Pezizomycotina</taxon>
        <taxon>Dothideomycetes</taxon>
        <taxon>Pleosporomycetidae</taxon>
        <taxon>Mytilinidiales</taxon>
        <taxon>Mytilinidiaceae</taxon>
        <taxon>Lophium</taxon>
    </lineage>
</organism>
<dbReference type="AlphaFoldDB" id="A0A6A6QCB3"/>
<feature type="compositionally biased region" description="Pro residues" evidence="1">
    <location>
        <begin position="133"/>
        <end position="149"/>
    </location>
</feature>
<proteinExistence type="predicted"/>
<feature type="compositionally biased region" description="Polar residues" evidence="1">
    <location>
        <begin position="219"/>
        <end position="247"/>
    </location>
</feature>
<feature type="region of interest" description="Disordered" evidence="1">
    <location>
        <begin position="122"/>
        <end position="361"/>
    </location>
</feature>
<dbReference type="Proteomes" id="UP000799750">
    <property type="component" value="Unassembled WGS sequence"/>
</dbReference>
<dbReference type="Pfam" id="PF04749">
    <property type="entry name" value="PLAC8"/>
    <property type="match status" value="1"/>
</dbReference>
<dbReference type="EMBL" id="MU004198">
    <property type="protein sequence ID" value="KAF2489781.1"/>
    <property type="molecule type" value="Genomic_DNA"/>
</dbReference>
<feature type="compositionally biased region" description="Polar residues" evidence="1">
    <location>
        <begin position="322"/>
        <end position="345"/>
    </location>
</feature>
<dbReference type="InterPro" id="IPR006461">
    <property type="entry name" value="PLAC_motif_containing"/>
</dbReference>
<evidence type="ECO:0000313" key="2">
    <source>
        <dbReference type="EMBL" id="KAF2489781.1"/>
    </source>
</evidence>
<feature type="region of interest" description="Disordered" evidence="1">
    <location>
        <begin position="1"/>
        <end position="76"/>
    </location>
</feature>
<keyword evidence="3" id="KW-1185">Reference proteome</keyword>
<feature type="compositionally biased region" description="Low complexity" evidence="1">
    <location>
        <begin position="10"/>
        <end position="24"/>
    </location>
</feature>